<dbReference type="Gene3D" id="3.80.10.10">
    <property type="entry name" value="Ribonuclease Inhibitor"/>
    <property type="match status" value="1"/>
</dbReference>
<evidence type="ECO:0000259" key="1">
    <source>
        <dbReference type="PROSITE" id="PS50181"/>
    </source>
</evidence>
<comment type="caution">
    <text evidence="2">The sequence shown here is derived from an EMBL/GenBank/DDBJ whole genome shotgun (WGS) entry which is preliminary data.</text>
</comment>
<dbReference type="EMBL" id="CAJNOR010004153">
    <property type="protein sequence ID" value="CAF1479264.1"/>
    <property type="molecule type" value="Genomic_DNA"/>
</dbReference>
<protein>
    <recommendedName>
        <fullName evidence="1">F-box domain-containing protein</fullName>
    </recommendedName>
</protein>
<evidence type="ECO:0000313" key="3">
    <source>
        <dbReference type="Proteomes" id="UP000663828"/>
    </source>
</evidence>
<name>A0A815RNS0_ADIRI</name>
<proteinExistence type="predicted"/>
<keyword evidence="3" id="KW-1185">Reference proteome</keyword>
<dbReference type="InterPro" id="IPR001810">
    <property type="entry name" value="F-box_dom"/>
</dbReference>
<feature type="domain" description="F-box" evidence="1">
    <location>
        <begin position="1"/>
        <end position="51"/>
    </location>
</feature>
<gene>
    <name evidence="2" type="ORF">XAT740_LOCUS38438</name>
</gene>
<evidence type="ECO:0000313" key="2">
    <source>
        <dbReference type="EMBL" id="CAF1479264.1"/>
    </source>
</evidence>
<dbReference type="InterPro" id="IPR032675">
    <property type="entry name" value="LRR_dom_sf"/>
</dbReference>
<dbReference type="SUPFAM" id="SSF52047">
    <property type="entry name" value="RNI-like"/>
    <property type="match status" value="1"/>
</dbReference>
<organism evidence="2 3">
    <name type="scientific">Adineta ricciae</name>
    <name type="common">Rotifer</name>
    <dbReference type="NCBI Taxonomy" id="249248"/>
    <lineage>
        <taxon>Eukaryota</taxon>
        <taxon>Metazoa</taxon>
        <taxon>Spiralia</taxon>
        <taxon>Gnathifera</taxon>
        <taxon>Rotifera</taxon>
        <taxon>Eurotatoria</taxon>
        <taxon>Bdelloidea</taxon>
        <taxon>Adinetida</taxon>
        <taxon>Adinetidae</taxon>
        <taxon>Adineta</taxon>
    </lineage>
</organism>
<dbReference type="PROSITE" id="PS50181">
    <property type="entry name" value="FBOX"/>
    <property type="match status" value="1"/>
</dbReference>
<dbReference type="AlphaFoldDB" id="A0A815RNS0"/>
<accession>A0A815RNS0</accession>
<sequence>MIFEILPVEIIREFFEYLNGFDIYQSFYGLNRRLTAIVLSTMESHIDLREVMSNEYIQMLHLVNPSHVISLKLANRWERNQINSVIRIYSIDTFTQVRSLTFDLLSITNLEEIVDILPSLTSLVSLTITSNENPPSKIYSKLFYRLRHIKRLRLMSLKGKLACWGNIDIRQWHLDTSYNFRHLQINPLNFSHFSLLFPYLPHLRSIETSLCFGNAPIPYLPRLRSCILYFGFYGFPELGDFVRQCPNLKILKLETTGIDVVDGQQWENILTRALSRLQHFNLLVEFMGDYDVESCRASFQTQFWIQRATQVNLVESHMHIAPDDIRTVYQMTIDFNYQNQHQSYN</sequence>
<dbReference type="Proteomes" id="UP000663828">
    <property type="component" value="Unassembled WGS sequence"/>
</dbReference>
<reference evidence="2" key="1">
    <citation type="submission" date="2021-02" db="EMBL/GenBank/DDBJ databases">
        <authorList>
            <person name="Nowell W R."/>
        </authorList>
    </citation>
    <scope>NUCLEOTIDE SEQUENCE</scope>
</reference>